<dbReference type="eggNOG" id="COG3375">
    <property type="taxonomic scope" value="Bacteria"/>
</dbReference>
<name>A0A1Z1W3I8_9ACTN</name>
<dbReference type="InterPro" id="IPR016181">
    <property type="entry name" value="Acyl_CoA_acyltransferase"/>
</dbReference>
<evidence type="ECO:0000259" key="2">
    <source>
        <dbReference type="PROSITE" id="PS51186"/>
    </source>
</evidence>
<dbReference type="AlphaFoldDB" id="A0A1Z1W3I8"/>
<reference evidence="3 4" key="1">
    <citation type="submission" date="2017-05" db="EMBL/GenBank/DDBJ databases">
        <title>Streptomyces alboflavus Genome sequencing and assembly.</title>
        <authorList>
            <person name="Wang Y."/>
            <person name="Du B."/>
            <person name="Ding Y."/>
            <person name="Liu H."/>
            <person name="Hou Q."/>
            <person name="Liu K."/>
            <person name="Wang C."/>
            <person name="Yao L."/>
        </authorList>
    </citation>
    <scope>NUCLEOTIDE SEQUENCE [LARGE SCALE GENOMIC DNA]</scope>
    <source>
        <strain evidence="3 4">MDJK44</strain>
    </source>
</reference>
<sequence>MTGSPVPNTPRLPDTSPLPDASTLLNETAQAQASTLLAASPVANGPAIRELHDMADFEAVSLLYADIWGSEPGQSPLSAEAMRALSHAGNYVAGAYEDGRLVGASVAFFGEPIGASLHSHITGAVMGRGVGLALKTHQRQWALARGLTRITWTYDPLIRRNAYFNLVKLGARPEEYLTSFYGAMDDAINGGDESDRVLAAWDLTAPAPPEPIEPPVGAAHALRDRGGRPETVATDADTVLIDLPDDIEALRRTDPGAARAWRLAVRHTLGGLLADGARVTGFHERRRYVVRRTPPRS</sequence>
<evidence type="ECO:0000256" key="1">
    <source>
        <dbReference type="SAM" id="MobiDB-lite"/>
    </source>
</evidence>
<evidence type="ECO:0000313" key="3">
    <source>
        <dbReference type="EMBL" id="ARX80984.1"/>
    </source>
</evidence>
<keyword evidence="4" id="KW-1185">Reference proteome</keyword>
<dbReference type="EMBL" id="CP021748">
    <property type="protein sequence ID" value="ARX80984.1"/>
    <property type="molecule type" value="Genomic_DNA"/>
</dbReference>
<feature type="region of interest" description="Disordered" evidence="1">
    <location>
        <begin position="1"/>
        <end position="21"/>
    </location>
</feature>
<accession>A0A1Z1W3I8</accession>
<dbReference type="InterPro" id="IPR000182">
    <property type="entry name" value="GNAT_dom"/>
</dbReference>
<dbReference type="GO" id="GO:0016747">
    <property type="term" value="F:acyltransferase activity, transferring groups other than amino-acyl groups"/>
    <property type="evidence" value="ECO:0007669"/>
    <property type="project" value="InterPro"/>
</dbReference>
<dbReference type="Proteomes" id="UP000195880">
    <property type="component" value="Chromosome"/>
</dbReference>
<proteinExistence type="predicted"/>
<dbReference type="KEGG" id="salf:SMD44_00382"/>
<dbReference type="SUPFAM" id="SSF55729">
    <property type="entry name" value="Acyl-CoA N-acyltransferases (Nat)"/>
    <property type="match status" value="1"/>
</dbReference>
<feature type="domain" description="N-acetyltransferase" evidence="2">
    <location>
        <begin position="46"/>
        <end position="189"/>
    </location>
</feature>
<protein>
    <recommendedName>
        <fullName evidence="2">N-acetyltransferase domain-containing protein</fullName>
    </recommendedName>
</protein>
<dbReference type="InterPro" id="IPR038764">
    <property type="entry name" value="GNAT_N_AcTrfase_prd"/>
</dbReference>
<dbReference type="PANTHER" id="PTHR41700:SF1">
    <property type="entry name" value="N-ACETYLTRANSFERASE DOMAIN-CONTAINING PROTEIN"/>
    <property type="match status" value="1"/>
</dbReference>
<dbReference type="Gene3D" id="3.40.630.30">
    <property type="match status" value="1"/>
</dbReference>
<dbReference type="PANTHER" id="PTHR41700">
    <property type="entry name" value="GCN5-RELATED N-ACETYLTRANSFERASE"/>
    <property type="match status" value="1"/>
</dbReference>
<organism evidence="3 4">
    <name type="scientific">Streptomyces alboflavus</name>
    <dbReference type="NCBI Taxonomy" id="67267"/>
    <lineage>
        <taxon>Bacteria</taxon>
        <taxon>Bacillati</taxon>
        <taxon>Actinomycetota</taxon>
        <taxon>Actinomycetes</taxon>
        <taxon>Kitasatosporales</taxon>
        <taxon>Streptomycetaceae</taxon>
        <taxon>Streptomyces</taxon>
    </lineage>
</organism>
<evidence type="ECO:0000313" key="4">
    <source>
        <dbReference type="Proteomes" id="UP000195880"/>
    </source>
</evidence>
<dbReference type="STRING" id="67267.GCA_000716675_00725"/>
<gene>
    <name evidence="3" type="ORF">SMD44_00382</name>
</gene>
<dbReference type="PROSITE" id="PS51186">
    <property type="entry name" value="GNAT"/>
    <property type="match status" value="1"/>
</dbReference>